<reference evidence="2 3" key="1">
    <citation type="submission" date="2019-10" db="EMBL/GenBank/DDBJ databases">
        <authorList>
            <person name="Palmer J.M."/>
        </authorList>
    </citation>
    <scope>NUCLEOTIDE SEQUENCE [LARGE SCALE GENOMIC DNA]</scope>
    <source>
        <strain evidence="2 3">TWF718</strain>
    </source>
</reference>
<proteinExistence type="predicted"/>
<evidence type="ECO:0000256" key="1">
    <source>
        <dbReference type="SAM" id="MobiDB-lite"/>
    </source>
</evidence>
<dbReference type="Proteomes" id="UP001313282">
    <property type="component" value="Unassembled WGS sequence"/>
</dbReference>
<keyword evidence="3" id="KW-1185">Reference proteome</keyword>
<comment type="caution">
    <text evidence="2">The sequence shown here is derived from an EMBL/GenBank/DDBJ whole genome shotgun (WGS) entry which is preliminary data.</text>
</comment>
<evidence type="ECO:0000313" key="3">
    <source>
        <dbReference type="Proteomes" id="UP001313282"/>
    </source>
</evidence>
<evidence type="ECO:0000313" key="2">
    <source>
        <dbReference type="EMBL" id="KAK6357550.1"/>
    </source>
</evidence>
<accession>A0AAN8P301</accession>
<dbReference type="EMBL" id="JAVHNR010000001">
    <property type="protein sequence ID" value="KAK6357550.1"/>
    <property type="molecule type" value="Genomic_DNA"/>
</dbReference>
<protein>
    <submittedName>
        <fullName evidence="2">Uncharacterized protein</fullName>
    </submittedName>
</protein>
<feature type="region of interest" description="Disordered" evidence="1">
    <location>
        <begin position="243"/>
        <end position="266"/>
    </location>
</feature>
<gene>
    <name evidence="2" type="ORF">TWF718_001858</name>
</gene>
<dbReference type="AlphaFoldDB" id="A0AAN8P301"/>
<sequence>MTATLQGGNNRNIALILRLPHEIHYQIFSYFLDADYSNINFIFESPVQTKQWREEMKLLGVERNGIYRSHEHPCTLSLTYPNPISALPKPLLQVSTTFTTIITTVCTAYRSLLSARLSKCLIGQSPYRYINPLAVTPEFLDHLRRGRVIFAGYAINTIPTLTSLPEVVLGAIHWAYFTRTNVSPLYSTTNIIGENLWVRNRPSLDHDPNFYYSLPLLKPFMPDVISKKLPNLQKISMGILKFNNTTNNNNTNNNRNNRNNTSQTSTTKPDALTWLFYKFKRGEISSFELVYENDETTWMKPRDGTKRSLDDVGFSCVDWEPLTRGRGAYTSFIGADTSYFWIPNYSIGPHFIPGTRMYGLLLKMTKLKNKELIKRKRYVRDWDPKGEKESEILEEAVVWKIQSSKAEQENKVVEMLVMEPRRVSWGTGSGNERLPAYTCWCRDCGGRSPGAI</sequence>
<name>A0AAN8P301_9PEZI</name>
<organism evidence="2 3">
    <name type="scientific">Orbilia javanica</name>
    <dbReference type="NCBI Taxonomy" id="47235"/>
    <lineage>
        <taxon>Eukaryota</taxon>
        <taxon>Fungi</taxon>
        <taxon>Dikarya</taxon>
        <taxon>Ascomycota</taxon>
        <taxon>Pezizomycotina</taxon>
        <taxon>Orbiliomycetes</taxon>
        <taxon>Orbiliales</taxon>
        <taxon>Orbiliaceae</taxon>
        <taxon>Orbilia</taxon>
    </lineage>
</organism>